<keyword evidence="2" id="KW-1185">Reference proteome</keyword>
<dbReference type="Proteomes" id="UP000011991">
    <property type="component" value="Unassembled WGS sequence"/>
</dbReference>
<evidence type="ECO:0000313" key="2">
    <source>
        <dbReference type="Proteomes" id="UP000011991"/>
    </source>
</evidence>
<accession>M5RNJ0</accession>
<reference evidence="1 2" key="1">
    <citation type="journal article" date="2013" name="Mar. Genomics">
        <title>Expression of sulfatases in Rhodopirellula baltica and the diversity of sulfatases in the genus Rhodopirellula.</title>
        <authorList>
            <person name="Wegner C.E."/>
            <person name="Richter-Heitmann T."/>
            <person name="Klindworth A."/>
            <person name="Klockow C."/>
            <person name="Richter M."/>
            <person name="Achstetter T."/>
            <person name="Glockner F.O."/>
            <person name="Harder J."/>
        </authorList>
    </citation>
    <scope>NUCLEOTIDE SEQUENCE [LARGE SCALE GENOMIC DNA]</scope>
    <source>
        <strain evidence="1 2">SM1</strain>
    </source>
</reference>
<dbReference type="AlphaFoldDB" id="M5RNJ0"/>
<sequence>MDNQTAVPGDVGRSAKEMRLYSLPLDELIARGVSPRFARILCEPDSYHPDLSIHIGATNWDYFIPVDATDIVPLWDSNADSFVRWTRAGTTEYVWLFHDNPKWILIAHSEQGIMAKLWQDWAEFQDSDDECRRFADAIGFQFCDEGLAMVERDSDTINAWRLSLTD</sequence>
<proteinExistence type="predicted"/>
<dbReference type="RefSeq" id="WP_008708862.1">
    <property type="nucleotide sequence ID" value="NZ_ANOG01001071.1"/>
</dbReference>
<evidence type="ECO:0000313" key="1">
    <source>
        <dbReference type="EMBL" id="EMI15549.1"/>
    </source>
</evidence>
<dbReference type="PATRIC" id="fig|1265738.3.peg.7510"/>
<organism evidence="1 2">
    <name type="scientific">Rhodopirellula maiorica SM1</name>
    <dbReference type="NCBI Taxonomy" id="1265738"/>
    <lineage>
        <taxon>Bacteria</taxon>
        <taxon>Pseudomonadati</taxon>
        <taxon>Planctomycetota</taxon>
        <taxon>Planctomycetia</taxon>
        <taxon>Pirellulales</taxon>
        <taxon>Pirellulaceae</taxon>
        <taxon>Novipirellula</taxon>
    </lineage>
</organism>
<dbReference type="EMBL" id="ANOG01001071">
    <property type="protein sequence ID" value="EMI15549.1"/>
    <property type="molecule type" value="Genomic_DNA"/>
</dbReference>
<gene>
    <name evidence="1" type="ORF">RMSM_07528</name>
</gene>
<name>M5RNJ0_9BACT</name>
<protein>
    <submittedName>
        <fullName evidence="1">Uncharacterized protein</fullName>
    </submittedName>
</protein>
<comment type="caution">
    <text evidence="1">The sequence shown here is derived from an EMBL/GenBank/DDBJ whole genome shotgun (WGS) entry which is preliminary data.</text>
</comment>